<dbReference type="AlphaFoldDB" id="A0A6A6UTB7"/>
<dbReference type="InterPro" id="IPR020472">
    <property type="entry name" value="WD40_PAC1"/>
</dbReference>
<dbReference type="InterPro" id="IPR007148">
    <property type="entry name" value="SSU_processome_Utp12"/>
</dbReference>
<feature type="repeat" description="WD" evidence="6">
    <location>
        <begin position="500"/>
        <end position="534"/>
    </location>
</feature>
<dbReference type="SUPFAM" id="SSF82171">
    <property type="entry name" value="DPP6 N-terminal domain-like"/>
    <property type="match status" value="1"/>
</dbReference>
<feature type="repeat" description="WD" evidence="6">
    <location>
        <begin position="419"/>
        <end position="459"/>
    </location>
</feature>
<feature type="repeat" description="WD" evidence="6">
    <location>
        <begin position="107"/>
        <end position="140"/>
    </location>
</feature>
<dbReference type="GO" id="GO:0032040">
    <property type="term" value="C:small-subunit processome"/>
    <property type="evidence" value="ECO:0007669"/>
    <property type="project" value="TreeGrafter"/>
</dbReference>
<keyword evidence="3" id="KW-0677">Repeat</keyword>
<keyword evidence="4" id="KW-0539">Nucleus</keyword>
<evidence type="ECO:0000259" key="8">
    <source>
        <dbReference type="Pfam" id="PF04003"/>
    </source>
</evidence>
<dbReference type="InterPro" id="IPR036322">
    <property type="entry name" value="WD40_repeat_dom_sf"/>
</dbReference>
<reference evidence="9" key="1">
    <citation type="journal article" date="2020" name="Stud. Mycol.">
        <title>101 Dothideomycetes genomes: a test case for predicting lifestyles and emergence of pathogens.</title>
        <authorList>
            <person name="Haridas S."/>
            <person name="Albert R."/>
            <person name="Binder M."/>
            <person name="Bloem J."/>
            <person name="Labutti K."/>
            <person name="Salamov A."/>
            <person name="Andreopoulos B."/>
            <person name="Baker S."/>
            <person name="Barry K."/>
            <person name="Bills G."/>
            <person name="Bluhm B."/>
            <person name="Cannon C."/>
            <person name="Castanera R."/>
            <person name="Culley D."/>
            <person name="Daum C."/>
            <person name="Ezra D."/>
            <person name="Gonzalez J."/>
            <person name="Henrissat B."/>
            <person name="Kuo A."/>
            <person name="Liang C."/>
            <person name="Lipzen A."/>
            <person name="Lutzoni F."/>
            <person name="Magnuson J."/>
            <person name="Mondo S."/>
            <person name="Nolan M."/>
            <person name="Ohm R."/>
            <person name="Pangilinan J."/>
            <person name="Park H.-J."/>
            <person name="Ramirez L."/>
            <person name="Alfaro M."/>
            <person name="Sun H."/>
            <person name="Tritt A."/>
            <person name="Yoshinaga Y."/>
            <person name="Zwiers L.-H."/>
            <person name="Turgeon B."/>
            <person name="Goodwin S."/>
            <person name="Spatafora J."/>
            <person name="Crous P."/>
            <person name="Grigoriev I."/>
        </authorList>
    </citation>
    <scope>NUCLEOTIDE SEQUENCE</scope>
    <source>
        <strain evidence="9">CBS 115976</strain>
    </source>
</reference>
<dbReference type="PANTHER" id="PTHR19853:SF0">
    <property type="entry name" value="WD REPEAT-CONTAINING PROTEIN 3"/>
    <property type="match status" value="1"/>
</dbReference>
<accession>A0A6A6UTB7</accession>
<dbReference type="FunFam" id="2.130.10.10:FF:000178">
    <property type="entry name" value="WD repeat domain 3"/>
    <property type="match status" value="1"/>
</dbReference>
<dbReference type="InterPro" id="IPR051570">
    <property type="entry name" value="TBC1_cilium_biogenesis"/>
</dbReference>
<feature type="compositionally biased region" description="Basic residues" evidence="7">
    <location>
        <begin position="312"/>
        <end position="321"/>
    </location>
</feature>
<dbReference type="GO" id="GO:0034388">
    <property type="term" value="C:Pwp2p-containing subcomplex of 90S preribosome"/>
    <property type="evidence" value="ECO:0007669"/>
    <property type="project" value="TreeGrafter"/>
</dbReference>
<feature type="region of interest" description="Disordered" evidence="7">
    <location>
        <begin position="308"/>
        <end position="344"/>
    </location>
</feature>
<name>A0A6A6UTB7_9PEZI</name>
<evidence type="ECO:0000256" key="1">
    <source>
        <dbReference type="ARBA" id="ARBA00004604"/>
    </source>
</evidence>
<evidence type="ECO:0000256" key="5">
    <source>
        <dbReference type="ARBA" id="ARBA00038229"/>
    </source>
</evidence>
<dbReference type="OrthoDB" id="407922at2759"/>
<evidence type="ECO:0000256" key="7">
    <source>
        <dbReference type="SAM" id="MobiDB-lite"/>
    </source>
</evidence>
<dbReference type="InterPro" id="IPR001680">
    <property type="entry name" value="WD40_rpt"/>
</dbReference>
<evidence type="ECO:0000256" key="3">
    <source>
        <dbReference type="ARBA" id="ARBA00022737"/>
    </source>
</evidence>
<keyword evidence="2 6" id="KW-0853">WD repeat</keyword>
<dbReference type="SUPFAM" id="SSF50978">
    <property type="entry name" value="WD40 repeat-like"/>
    <property type="match status" value="1"/>
</dbReference>
<feature type="repeat" description="WD" evidence="6">
    <location>
        <begin position="182"/>
        <end position="206"/>
    </location>
</feature>
<dbReference type="Gene3D" id="2.130.10.10">
    <property type="entry name" value="YVTN repeat-like/Quinoprotein amine dehydrogenase"/>
    <property type="match status" value="4"/>
</dbReference>
<comment type="similarity">
    <text evidence="5">Belongs to the WD repeat WDR3/UTP12 family.</text>
</comment>
<dbReference type="CDD" id="cd00200">
    <property type="entry name" value="WD40"/>
    <property type="match status" value="1"/>
</dbReference>
<dbReference type="PROSITE" id="PS50082">
    <property type="entry name" value="WD_REPEATS_2"/>
    <property type="match status" value="7"/>
</dbReference>
<dbReference type="InterPro" id="IPR015943">
    <property type="entry name" value="WD40/YVTN_repeat-like_dom_sf"/>
</dbReference>
<evidence type="ECO:0000256" key="2">
    <source>
        <dbReference type="ARBA" id="ARBA00022574"/>
    </source>
</evidence>
<feature type="repeat" description="WD" evidence="6">
    <location>
        <begin position="689"/>
        <end position="722"/>
    </location>
</feature>
<gene>
    <name evidence="9" type="ORF">BT63DRAFT_445129</name>
</gene>
<dbReference type="FunFam" id="2.130.10.10:FF:000157">
    <property type="entry name" value="WD repeat domain 3"/>
    <property type="match status" value="1"/>
</dbReference>
<keyword evidence="10" id="KW-1185">Reference proteome</keyword>
<dbReference type="PROSITE" id="PS00678">
    <property type="entry name" value="WD_REPEATS_1"/>
    <property type="match status" value="2"/>
</dbReference>
<evidence type="ECO:0000313" key="9">
    <source>
        <dbReference type="EMBL" id="KAF2675016.1"/>
    </source>
</evidence>
<protein>
    <submittedName>
        <fullName evidence="9">WD40 repeat-like protein</fullName>
    </submittedName>
</protein>
<dbReference type="PANTHER" id="PTHR19853">
    <property type="entry name" value="WD REPEAT CONTAINING PROTEIN 3 WDR3"/>
    <property type="match status" value="1"/>
</dbReference>
<dbReference type="EMBL" id="MU004230">
    <property type="protein sequence ID" value="KAF2675016.1"/>
    <property type="molecule type" value="Genomic_DNA"/>
</dbReference>
<comment type="subcellular location">
    <subcellularLocation>
        <location evidence="1">Nucleus</location>
        <location evidence="1">Nucleolus</location>
    </subcellularLocation>
</comment>
<organism evidence="9 10">
    <name type="scientific">Microthyrium microscopicum</name>
    <dbReference type="NCBI Taxonomy" id="703497"/>
    <lineage>
        <taxon>Eukaryota</taxon>
        <taxon>Fungi</taxon>
        <taxon>Dikarya</taxon>
        <taxon>Ascomycota</taxon>
        <taxon>Pezizomycotina</taxon>
        <taxon>Dothideomycetes</taxon>
        <taxon>Dothideomycetes incertae sedis</taxon>
        <taxon>Microthyriales</taxon>
        <taxon>Microthyriaceae</taxon>
        <taxon>Microthyrium</taxon>
    </lineage>
</organism>
<dbReference type="InterPro" id="IPR019775">
    <property type="entry name" value="WD40_repeat_CS"/>
</dbReference>
<dbReference type="Pfam" id="PF25173">
    <property type="entry name" value="Beta-prop_WDR3_1st"/>
    <property type="match status" value="1"/>
</dbReference>
<dbReference type="SUPFAM" id="SSF117289">
    <property type="entry name" value="Nucleoporin domain"/>
    <property type="match status" value="1"/>
</dbReference>
<feature type="repeat" description="WD" evidence="6">
    <location>
        <begin position="599"/>
        <end position="640"/>
    </location>
</feature>
<dbReference type="PROSITE" id="PS50294">
    <property type="entry name" value="WD_REPEATS_REGION"/>
    <property type="match status" value="4"/>
</dbReference>
<dbReference type="GO" id="GO:0030515">
    <property type="term" value="F:snoRNA binding"/>
    <property type="evidence" value="ECO:0007669"/>
    <property type="project" value="TreeGrafter"/>
</dbReference>
<dbReference type="Pfam" id="PF25172">
    <property type="entry name" value="Beta-prop_WDR3_2nd"/>
    <property type="match status" value="1"/>
</dbReference>
<dbReference type="Pfam" id="PF04003">
    <property type="entry name" value="Utp12"/>
    <property type="match status" value="1"/>
</dbReference>
<evidence type="ECO:0000256" key="6">
    <source>
        <dbReference type="PROSITE-ProRule" id="PRU00221"/>
    </source>
</evidence>
<proteinExistence type="inferred from homology"/>
<sequence length="958" mass="105798">MVRTYSKYELSQTFGLVASSLSNIVSVADSSSRATGPGLAVVGANEHVLTWDIKKGQLVSRWSDVNTSAQVTALTKSGADPDIYAVGYDDGTIKVWDSRIESIVISFNGHKSAVTTLAFDQSGARLASGAKDTDIIIWDLVAEVGLFKLRGHKDQVVSLSWISSGESEEEEDSEEQTSEEYSFILSASKDATIKFWDVASQHCLETHVAQSNGECWAMGVTPDMSGCITAGNDGELKVWSVNVQAAQFTHNGVDGKERPRVLQDRGIIFRQSKERTTGVIFHPKADYFAVYGSEKAVEVWRIRSETEVQKSMQRKKRRKREKAGQTNGDDDTAMTNGDHEEDQAPAITEYFVPYTIVRTGGKVSAIDWIDKKSSKMVQLTAACGNNSIEVYDIIAIESEKRKAKAEEGSDYTRTYSIDSPGHRTDVRAVSLSSDDRMLATASSGLLKIWNVKTGACLRTLDCGYALCCAFLPGDKIVVVGTKTGEIELFDIASSTLIESIQAHEASIWSLQVHPDGKSCVTGGADKTAKFWNFDIVQEDIPGTKRTTPRLKLTHTRSLKVNDDILSLCFSPDSRLLAVATLDNTVKVFFTDTLKLFLNLYGHRLPAISMSISSDSKLIATSSADKNIRLWGLDFGDCHKALFGHNDSIMNVKFIQEPATPEEGHFFFSASKDRSVKTWDGDKFEQVQKLSGHHSEIWALAVSRTGDFFVTASHDKSIRIWNLTDEPIFLEEEREREMEELYESTLTTSLDNDDMDGNADEDAAVAASKQTVATLTAGEKIMEALELGMEDLATVQAWERQKAVNPKMAPPQRDPLFMALGFISAERHVLNTFAKIPAAQLQDALLVLPFSVLPALLTFISIWVTKQRDVTLVCRVLFFMIKTHQKQIVTSRELKASLETIRRELRATLGEVKDVLGFNLAALKCIEDRAREKGISTLEDVEADDVASSGKKRAFVDIG</sequence>
<feature type="domain" description="Small-subunit processome Utp12" evidence="8">
    <location>
        <begin position="825"/>
        <end position="926"/>
    </location>
</feature>
<evidence type="ECO:0000313" key="10">
    <source>
        <dbReference type="Proteomes" id="UP000799302"/>
    </source>
</evidence>
<feature type="repeat" description="WD" evidence="6">
    <location>
        <begin position="641"/>
        <end position="688"/>
    </location>
</feature>
<dbReference type="Proteomes" id="UP000799302">
    <property type="component" value="Unassembled WGS sequence"/>
</dbReference>
<dbReference type="PRINTS" id="PR00320">
    <property type="entry name" value="GPROTEINBRPT"/>
</dbReference>
<dbReference type="SMART" id="SM00320">
    <property type="entry name" value="WD40"/>
    <property type="match status" value="12"/>
</dbReference>
<evidence type="ECO:0000256" key="4">
    <source>
        <dbReference type="ARBA" id="ARBA00023242"/>
    </source>
</evidence>
<dbReference type="GO" id="GO:0030490">
    <property type="term" value="P:maturation of SSU-rRNA"/>
    <property type="evidence" value="ECO:0007669"/>
    <property type="project" value="TreeGrafter"/>
</dbReference>